<gene>
    <name evidence="1" type="ORF">RMCT_4602</name>
</gene>
<evidence type="ECO:0000313" key="1">
    <source>
        <dbReference type="EMBL" id="GAT17633.1"/>
    </source>
</evidence>
<accession>A0A117IP23</accession>
<name>A0A117IP23_MYCTH</name>
<dbReference type="InterPro" id="IPR027417">
    <property type="entry name" value="P-loop_NTPase"/>
</dbReference>
<dbReference type="EMBL" id="BCTB01000061">
    <property type="protein sequence ID" value="GAT17633.1"/>
    <property type="molecule type" value="Genomic_DNA"/>
</dbReference>
<evidence type="ECO:0000313" key="2">
    <source>
        <dbReference type="Proteomes" id="UP000069654"/>
    </source>
</evidence>
<organism evidence="1 2">
    <name type="scientific">Mycolicibacterium thermoresistibile</name>
    <name type="common">Mycobacterium thermoresistibile</name>
    <dbReference type="NCBI Taxonomy" id="1797"/>
    <lineage>
        <taxon>Bacteria</taxon>
        <taxon>Bacillati</taxon>
        <taxon>Actinomycetota</taxon>
        <taxon>Actinomycetes</taxon>
        <taxon>Mycobacteriales</taxon>
        <taxon>Mycobacteriaceae</taxon>
        <taxon>Mycolicibacterium</taxon>
    </lineage>
</organism>
<comment type="caution">
    <text evidence="1">The sequence shown here is derived from an EMBL/GenBank/DDBJ whole genome shotgun (WGS) entry which is preliminary data.</text>
</comment>
<dbReference type="Proteomes" id="UP000069654">
    <property type="component" value="Unassembled WGS sequence"/>
</dbReference>
<sequence>MLLAWVNRRRRSGAGPVIAPGGTVAARRPVLLFVLGMGRSGTSALTRALGLAGAALPPGMLGADAGNPRGYWEPRKALHINEQFLYRHGSSYFDPTLRLQEPGAVSPAEKAAFTRKIADYLRTLPAAPVVVIKVLHISVLCDAWFTAARATGYDVAAVLAVRDPREVNASLSKFMKASPQLSGALWLKYNLLAERDTRGLPRVFVDYPNLLEDWRRELARVSAILPIELNTGSAPEIDEFLEPGLRRQREAGPVTATFGTDWLPVVYEALQAAARDEPWDPAVLDRVLDEFRASEHGFRTALEDFRGQFNIRYRFSRRFMKPLYESVALAHGRKGTWA</sequence>
<dbReference type="Gene3D" id="3.40.50.300">
    <property type="entry name" value="P-loop containing nucleotide triphosphate hydrolases"/>
    <property type="match status" value="1"/>
</dbReference>
<dbReference type="STRING" id="1797.RMCT_4602"/>
<reference evidence="2" key="2">
    <citation type="submission" date="2016-02" db="EMBL/GenBank/DDBJ databases">
        <title>Draft genome sequence of five rapidly growing Mycobacterium species.</title>
        <authorList>
            <person name="Katahira K."/>
            <person name="Gotou Y."/>
            <person name="Iida K."/>
            <person name="Ogura Y."/>
            <person name="Hayashi T."/>
        </authorList>
    </citation>
    <scope>NUCLEOTIDE SEQUENCE [LARGE SCALE GENOMIC DNA]</scope>
    <source>
        <strain evidence="2">JCM6362</strain>
    </source>
</reference>
<protein>
    <recommendedName>
        <fullName evidence="3">Sulfotransferase family protein</fullName>
    </recommendedName>
</protein>
<evidence type="ECO:0008006" key="3">
    <source>
        <dbReference type="Google" id="ProtNLM"/>
    </source>
</evidence>
<reference evidence="1 2" key="1">
    <citation type="journal article" date="2016" name="Genome Announc.">
        <title>Draft Genome Sequences of Five Rapidly Growing Mycobacterium Species, M. thermoresistibile, M. fortuitum subsp. acetamidolyticum, M. canariasense, M. brisbanense, and M. novocastrense.</title>
        <authorList>
            <person name="Katahira K."/>
            <person name="Ogura Y."/>
            <person name="Gotoh Y."/>
            <person name="Hayashi T."/>
        </authorList>
    </citation>
    <scope>NUCLEOTIDE SEQUENCE [LARGE SCALE GENOMIC DNA]</scope>
    <source>
        <strain evidence="1 2">JCM6362</strain>
    </source>
</reference>
<dbReference type="SUPFAM" id="SSF52540">
    <property type="entry name" value="P-loop containing nucleoside triphosphate hydrolases"/>
    <property type="match status" value="1"/>
</dbReference>
<proteinExistence type="predicted"/>
<dbReference type="AlphaFoldDB" id="A0A117IP23"/>